<dbReference type="EMBL" id="CP114014">
    <property type="protein sequence ID" value="XAY07987.1"/>
    <property type="molecule type" value="Genomic_DNA"/>
</dbReference>
<feature type="domain" description="Peptidoglycan binding-like" evidence="4">
    <location>
        <begin position="89"/>
        <end position="126"/>
    </location>
</feature>
<protein>
    <submittedName>
        <fullName evidence="6">Endolysin</fullName>
    </submittedName>
</protein>
<feature type="region of interest" description="Disordered" evidence="3">
    <location>
        <begin position="186"/>
        <end position="229"/>
    </location>
</feature>
<dbReference type="InterPro" id="IPR002477">
    <property type="entry name" value="Peptidoglycan-bd-like"/>
</dbReference>
<feature type="region of interest" description="Disordered" evidence="3">
    <location>
        <begin position="1"/>
        <end position="26"/>
    </location>
</feature>
<dbReference type="GO" id="GO:0016787">
    <property type="term" value="F:hydrolase activity"/>
    <property type="evidence" value="ECO:0007669"/>
    <property type="project" value="UniProtKB-KW"/>
</dbReference>
<dbReference type="SUPFAM" id="SSF53955">
    <property type="entry name" value="Lysozyme-like"/>
    <property type="match status" value="1"/>
</dbReference>
<feature type="compositionally biased region" description="Basic and acidic residues" evidence="3">
    <location>
        <begin position="203"/>
        <end position="212"/>
    </location>
</feature>
<evidence type="ECO:0000259" key="5">
    <source>
        <dbReference type="Pfam" id="PF06737"/>
    </source>
</evidence>
<sequence>MPNEFDVPVPPFAAHDPTPYRRSLRASRARRAAAAVRRRRTGRGRRSLTCALLTASLLAVGASADTGSPRKPAAVAKSTVAAVQSALGIPADGVMGPVTRKAVRSFQRKEGLTVDGVIGPQTLAALGIDARSAKKAVKASASKAAISQDASSLLEAIALCESGGDPTLVSKSGRYRGKYQFDRATWKSVGGKGDPAAAPEDEQDRRAERLMAERGPSAWPACSKKVGAG</sequence>
<dbReference type="Gene3D" id="1.10.530.10">
    <property type="match status" value="1"/>
</dbReference>
<evidence type="ECO:0000313" key="6">
    <source>
        <dbReference type="EMBL" id="XAY07987.1"/>
    </source>
</evidence>
<dbReference type="Pfam" id="PF06737">
    <property type="entry name" value="Transglycosylas"/>
    <property type="match status" value="1"/>
</dbReference>
<feature type="domain" description="Resuscitation-promoting factor core lysozyme-like" evidence="5">
    <location>
        <begin position="152"/>
        <end position="222"/>
    </location>
</feature>
<organism evidence="6">
    <name type="scientific">Paraconexibacter sp. AEG42_29</name>
    <dbReference type="NCBI Taxonomy" id="2997339"/>
    <lineage>
        <taxon>Bacteria</taxon>
        <taxon>Bacillati</taxon>
        <taxon>Actinomycetota</taxon>
        <taxon>Thermoleophilia</taxon>
        <taxon>Solirubrobacterales</taxon>
        <taxon>Paraconexibacteraceae</taxon>
        <taxon>Paraconexibacter</taxon>
    </lineage>
</organism>
<dbReference type="InterPro" id="IPR023346">
    <property type="entry name" value="Lysozyme-like_dom_sf"/>
</dbReference>
<name>A0AAU7B305_9ACTN</name>
<dbReference type="SUPFAM" id="SSF47090">
    <property type="entry name" value="PGBD-like"/>
    <property type="match status" value="1"/>
</dbReference>
<dbReference type="CDD" id="cd13925">
    <property type="entry name" value="RPF"/>
    <property type="match status" value="1"/>
</dbReference>
<accession>A0AAU7B305</accession>
<keyword evidence="2" id="KW-0378">Hydrolase</keyword>
<dbReference type="InterPro" id="IPR036365">
    <property type="entry name" value="PGBD-like_sf"/>
</dbReference>
<dbReference type="Gene3D" id="1.10.101.10">
    <property type="entry name" value="PGBD-like superfamily/PGBD"/>
    <property type="match status" value="1"/>
</dbReference>
<proteinExistence type="inferred from homology"/>
<gene>
    <name evidence="6" type="ORF">DSM112329_04881</name>
</gene>
<evidence type="ECO:0000256" key="1">
    <source>
        <dbReference type="ARBA" id="ARBA00010830"/>
    </source>
</evidence>
<reference evidence="6" key="1">
    <citation type="submission" date="2022-12" db="EMBL/GenBank/DDBJ databases">
        <title>Paraconexibacter alkalitolerans sp. nov. and Baekduia alba sp. nov., isolated from soil and emended description of the genera Paraconexibacter (Chun et al., 2020) and Baekduia (An et al., 2020).</title>
        <authorList>
            <person name="Vieira S."/>
            <person name="Huber K.J."/>
            <person name="Geppert A."/>
            <person name="Wolf J."/>
            <person name="Neumann-Schaal M."/>
            <person name="Muesken M."/>
            <person name="Overmann J."/>
        </authorList>
    </citation>
    <scope>NUCLEOTIDE SEQUENCE</scope>
    <source>
        <strain evidence="6">AEG42_29</strain>
    </source>
</reference>
<dbReference type="AlphaFoldDB" id="A0AAU7B305"/>
<dbReference type="InterPro" id="IPR010618">
    <property type="entry name" value="RPF"/>
</dbReference>
<evidence type="ECO:0000259" key="4">
    <source>
        <dbReference type="Pfam" id="PF01471"/>
    </source>
</evidence>
<comment type="similarity">
    <text evidence="1">Belongs to the transglycosylase family. Rpf subfamily.</text>
</comment>
<evidence type="ECO:0000256" key="2">
    <source>
        <dbReference type="ARBA" id="ARBA00022801"/>
    </source>
</evidence>
<evidence type="ECO:0000256" key="3">
    <source>
        <dbReference type="SAM" id="MobiDB-lite"/>
    </source>
</evidence>
<dbReference type="RefSeq" id="WP_354699173.1">
    <property type="nucleotide sequence ID" value="NZ_CP114014.1"/>
</dbReference>
<dbReference type="Pfam" id="PF01471">
    <property type="entry name" value="PG_binding_1"/>
    <property type="match status" value="1"/>
</dbReference>
<dbReference type="KEGG" id="parq:DSM112329_04881"/>
<dbReference type="InterPro" id="IPR036366">
    <property type="entry name" value="PGBDSf"/>
</dbReference>